<dbReference type="InterPro" id="IPR032675">
    <property type="entry name" value="LRR_dom_sf"/>
</dbReference>
<dbReference type="PANTHER" id="PTHR45661">
    <property type="entry name" value="SURFACE ANTIGEN"/>
    <property type="match status" value="1"/>
</dbReference>
<dbReference type="Gene3D" id="2.60.120.260">
    <property type="entry name" value="Galactose-binding domain-like"/>
    <property type="match status" value="5"/>
</dbReference>
<dbReference type="InterPro" id="IPR008979">
    <property type="entry name" value="Galactose-bd-like_sf"/>
</dbReference>
<keyword evidence="1" id="KW-0326">Glycosidase</keyword>
<dbReference type="Pfam" id="PF07554">
    <property type="entry name" value="FIVAR"/>
    <property type="match status" value="5"/>
</dbReference>
<dbReference type="InterPro" id="IPR053139">
    <property type="entry name" value="Surface_bspA-like"/>
</dbReference>
<feature type="domain" description="F5/8 type C" evidence="3">
    <location>
        <begin position="1892"/>
        <end position="2041"/>
    </location>
</feature>
<dbReference type="Pfam" id="PF00754">
    <property type="entry name" value="F5_F8_type_C"/>
    <property type="match status" value="1"/>
</dbReference>
<dbReference type="SUPFAM" id="SSF49785">
    <property type="entry name" value="Galactose-binding domain-like"/>
    <property type="match status" value="1"/>
</dbReference>
<comment type="caution">
    <text evidence="4">The sequence shown here is derived from an EMBL/GenBank/DDBJ whole genome shotgun (WGS) entry which is preliminary data.</text>
</comment>
<dbReference type="Gene3D" id="2.60.120.200">
    <property type="match status" value="1"/>
</dbReference>
<feature type="signal peptide" evidence="2">
    <location>
        <begin position="1"/>
        <end position="40"/>
    </location>
</feature>
<dbReference type="InterPro" id="IPR013783">
    <property type="entry name" value="Ig-like_fold"/>
</dbReference>
<dbReference type="RefSeq" id="WP_138003114.1">
    <property type="nucleotide sequence ID" value="NZ_QGQD01000066.1"/>
</dbReference>
<protein>
    <submittedName>
        <fullName evidence="4">F5/8 type C domain protein</fullName>
    </submittedName>
</protein>
<evidence type="ECO:0000313" key="4">
    <source>
        <dbReference type="EMBL" id="TLC99778.1"/>
    </source>
</evidence>
<dbReference type="Pfam" id="PF13306">
    <property type="entry name" value="LRR_5"/>
    <property type="match status" value="1"/>
</dbReference>
<evidence type="ECO:0000256" key="1">
    <source>
        <dbReference type="ARBA" id="ARBA00023295"/>
    </source>
</evidence>
<dbReference type="Pfam" id="PF13385">
    <property type="entry name" value="Laminin_G_3"/>
    <property type="match status" value="1"/>
</dbReference>
<dbReference type="Pfam" id="PF07532">
    <property type="entry name" value="Big_4"/>
    <property type="match status" value="1"/>
</dbReference>
<reference evidence="4 5" key="1">
    <citation type="journal article" date="2019" name="Anaerobe">
        <title>Detection of Robinsoniella peoriensis in multiple bone samples of a trauma patient.</title>
        <authorList>
            <person name="Schrottner P."/>
            <person name="Hartwich K."/>
            <person name="Bunk B."/>
            <person name="Schober I."/>
            <person name="Helbig S."/>
            <person name="Rudolph W.W."/>
            <person name="Gunzer F."/>
        </authorList>
    </citation>
    <scope>NUCLEOTIDE SEQUENCE [LARGE SCALE GENOMIC DNA]</scope>
    <source>
        <strain evidence="4 5">DSM 106044</strain>
    </source>
</reference>
<evidence type="ECO:0000313" key="5">
    <source>
        <dbReference type="Proteomes" id="UP000306509"/>
    </source>
</evidence>
<evidence type="ECO:0000256" key="2">
    <source>
        <dbReference type="SAM" id="SignalP"/>
    </source>
</evidence>
<dbReference type="InterPro" id="IPR026906">
    <property type="entry name" value="LRR_5"/>
</dbReference>
<dbReference type="EMBL" id="QGQD01000066">
    <property type="protein sequence ID" value="TLC99778.1"/>
    <property type="molecule type" value="Genomic_DNA"/>
</dbReference>
<dbReference type="GO" id="GO:0016798">
    <property type="term" value="F:hydrolase activity, acting on glycosyl bonds"/>
    <property type="evidence" value="ECO:0007669"/>
    <property type="project" value="UniProtKB-KW"/>
</dbReference>
<dbReference type="InterPro" id="IPR000421">
    <property type="entry name" value="FA58C"/>
</dbReference>
<feature type="chain" id="PRO_5020380195" evidence="2">
    <location>
        <begin position="41"/>
        <end position="2660"/>
    </location>
</feature>
<proteinExistence type="predicted"/>
<dbReference type="SUPFAM" id="SSF52058">
    <property type="entry name" value="L domain-like"/>
    <property type="match status" value="1"/>
</dbReference>
<dbReference type="InterPro" id="IPR011081">
    <property type="entry name" value="Big_4"/>
</dbReference>
<keyword evidence="5" id="KW-1185">Reference proteome</keyword>
<name>A0A4U8Q5Q3_9FIRM</name>
<keyword evidence="2" id="KW-0732">Signal</keyword>
<dbReference type="Gene3D" id="1.20.1270.70">
    <property type="entry name" value="Designed single chain three-helix bundle"/>
    <property type="match status" value="4"/>
</dbReference>
<keyword evidence="1" id="KW-0378">Hydrolase</keyword>
<dbReference type="Gene3D" id="2.60.40.10">
    <property type="entry name" value="Immunoglobulins"/>
    <property type="match status" value="1"/>
</dbReference>
<dbReference type="Gene3D" id="1.20.1270.90">
    <property type="entry name" value="AF1782-like"/>
    <property type="match status" value="1"/>
</dbReference>
<dbReference type="Gene3D" id="3.80.10.10">
    <property type="entry name" value="Ribonuclease Inhibitor"/>
    <property type="match status" value="1"/>
</dbReference>
<dbReference type="Proteomes" id="UP000306509">
    <property type="component" value="Unassembled WGS sequence"/>
</dbReference>
<evidence type="ECO:0000259" key="3">
    <source>
        <dbReference type="PROSITE" id="PS50022"/>
    </source>
</evidence>
<gene>
    <name evidence="4" type="ORF">DSM106044_03419</name>
</gene>
<organism evidence="4 5">
    <name type="scientific">Robinsoniella peoriensis</name>
    <dbReference type="NCBI Taxonomy" id="180332"/>
    <lineage>
        <taxon>Bacteria</taxon>
        <taxon>Bacillati</taxon>
        <taxon>Bacillota</taxon>
        <taxon>Clostridia</taxon>
        <taxon>Lachnospirales</taxon>
        <taxon>Lachnospiraceae</taxon>
        <taxon>Robinsoniella</taxon>
    </lineage>
</organism>
<dbReference type="SUPFAM" id="SSF49899">
    <property type="entry name" value="Concanavalin A-like lectins/glucanases"/>
    <property type="match status" value="1"/>
</dbReference>
<dbReference type="InterPro" id="IPR043750">
    <property type="entry name" value="DUF5695"/>
</dbReference>
<dbReference type="Pfam" id="PF18951">
    <property type="entry name" value="DUF5695"/>
    <property type="match status" value="2"/>
</dbReference>
<dbReference type="STRING" id="180332.GCA_000797495_01168"/>
<dbReference type="PANTHER" id="PTHR45661:SF3">
    <property type="entry name" value="IG-LIKE DOMAIN-CONTAINING PROTEIN"/>
    <property type="match status" value="1"/>
</dbReference>
<sequence length="2660" mass="292266" precursor="true">MKKKRLVNGAVKVTASALAMAMMITSVPLPGLTGTGTVYAAEKAAETDEFFIAPDGERPNNVAGSADVSTSYVSGWETLTAVNDGKVSKTSGTGKEETGACYGSWGNPAKPASETLTYTWENEVELNSSGIYFWYDGDEPDSGGIKIPKSCKYEYMDADGNFVEVGNAKGLGCRADGFNITTFDTVKTKGLRVTIEKQKADENGVGVIEWEAYGKVMPFNIAPRAEASASINRPEDLGGIDALNDEAEPAASAGAGDGLVWHSWTNEGQMAYVQYTWQKEAVIDSTEIYYFTDNGGILAPEKTVVEYWDAAAGDWAEAAVVTENKLDEYNVVTFDQPIKTNQLKLTMTPQGYGTPENHAVGIKEWKVLGNAEKPSGEVELSNDYFYLKIGKYGHIDELKIQGDLYDTNYVLNAEYAPTQGASKEHQWMGELMFQTKWEGEDTWTESMTSASDNGSKTRKIELKGNKVEVTYEDAKEDKGIKDFKLVETYELVDNQIVWSMAVTNTKDKNLIIGDFGVPMPFSEFWPGGTQVYETSVVDHSFVGQDSSYIYASRPSGQGKFLLFTPDTSTGAGFEYQDHWRINNGHAGSVWAQDQGGWANGLNVFYIHSDVIKSTGSSYLENTSLTLAPGESKTYTFKFTGVDDEQDMKTKLYEEGIIDAVAVPSMAFSVNMPAKFYLHTSYGKDQIQDIQVNCSHDTGLYEGLQKSVSNKQECTKDEGTKVEYLETVTQDGEQYHIYNLQLSCLGANHVEITYDDGKQTTLQFYAMDSVEDALELHADFVTEKTQVNAPGEIYDKIFDDWMMDTKSVRGVYEGYFGWGDDWGFTHGEYLAEKNVYQPVKEQITAVDEYLDTFIWNGLMKEHQEDYMVNDWLDNEPNNTGQGIYRGYAYPHVYNTYFSMYKIAEKYPDMIDYAEDKGTYLLRAANILKALYSKGVSYNWDTGLMGESTTPDIIAALESEGYYDEAAQVTEIMDEKYSNFKGNKYPYGSEYAYDNTGEEAVYTLAKLNDNTDMMGKIDLKTRACRGLQPIWYHYGNPTTICGENWWNFQYTASLAGYCMDDWLRLQDNGLTETEMADAARVNYAGKLANLTCINSGQIDADPENIGTVSWTYQSELGNSGGQGTGGGSIHNGWRQMSGEADTGLFGALRILSSDVSTDNIFGLFGYGCEVSEEGGFYQVTPLDGVYTRLNFINQKLSIELDRDQYTRAKVSKDSNYVELNVRNLEVSEHKSDIEFTGLKPGSYQIKVNGNVTGSFQYIGEETTVVSVPLPAAETASVVIEEGEPLENTAPAVDAGKDLNVYLSDTYRLEGAAKDDGYPNMTLTSLWEVTSKPEGANVTIANPDKLISGISVDKAGTYQLKLSVSDGALSAEDTLTLVVKEDEKLPEVLANYEFEEVDILKRVVKDSSSAGNDAAAVSKPAVAEGKEGNAVNFTGTYCGYVKMPSALTKNVTDCTILADVKLNAVQGSGARIFHFGDTDGKRMYVSFEGKNELVLGITDTKTNKTAEYKTGIKLGTGFWKNIALTMENQTLILYVDGEAVYTLEDCGFTLADLGDVQMNYIGRSENKQSAFLNGLVDNFTVKSAAMTAEELADAYAPEEDAKPVSAEVGSYVTVVGKAPELPETLRVLYDNGIYKDSKVIWEAVSEDKYGKAGSFKVNGTVEGMDHPVQASVFVMDGEETNLASLAKPTAIINSVNDLGGVAGLNDGFEPSSSMDTSHGVWHNWLGNQGGEAWVQYTWEKEIMITASDAYYFKDGGGNFCPVSVKYEYLGSGGDWQAFTGTDGLGVATNKYNKTTFDPVMTKAIRMTMTPEKLGCGVIEWKVYGYQVDTEPAVDMTELKKAVELAETKAAYYYTAETWSTFADVLEEAENMLSDETAVQDDVDAVLTKLQEAKDALEIMPGAVSANLAPQAEVSASVNKVQAVKDGIDPVNSSDSSNGVWDSTGEEGREAWVQYDFEELVRIDSTDIYYYQDGGKVKLPKEALVEYLNDEGVWTEAEKITEMKENQYNTITLKKPVLAAAIRVTLQPQDENSAIGIIEWKVSGELVSSQGVNKKNLRNILDIANTKAKGRYTAESWAVFAEALANAQNLVNQGGLTQEEINAAFDALYNAVNELQAAEQTQEIMNIAPEAAVSANINSPNDLGGADTMKDGYDPASSMDKSNGTWHNWGQEGKEAWVQYDWDTAQEIHSIDVYYFTDGGGILLPAESRFEYLGEDGQWYEMNTVSENIPDAYNTLNLENPVMAKALKITMQPVVEAGGLHGVGIIEWRVMAMTGAADSVITSELEGLIAAAQKKSEADYTVLGWSQLQTALGQADNALGKGDVTQEEIDAAAKALQEAMIIREDPVVPADKKELINLITLAESKLSGKYTTESLDALKKALQNAKKTAADEKAVQEEVDQAKTALEAAIAGLKVKEDPKPIVNKAELQKLINSYAGLKSSDYTAVSWSAYLKVLNNAKMVNLNANAVQKDVDAALSMLQQAYKALVKAPVVKPVPKKNAVVTIGNAKYKVTKSSSKNGTVMYVKPTKITFKKVTIPAAVKINGYTFKVTQIAKKAFYKNKKLQSVTIGKYVTNIGPSAFRDCKKLKSVVIGSSVKRIEKYAFMNDKNLKKITIKSKNLKTIQKKAFTNIYSKAEFKVPAKKLKNYKKHLLDRGVKTTAKFKKL</sequence>
<dbReference type="PROSITE" id="PS50022">
    <property type="entry name" value="FA58C_3"/>
    <property type="match status" value="1"/>
</dbReference>
<dbReference type="InterPro" id="IPR013320">
    <property type="entry name" value="ConA-like_dom_sf"/>
</dbReference>
<accession>A0A4U8Q5Q3</accession>